<proteinExistence type="predicted"/>
<accession>A0AAD9ZQE1</accession>
<sequence>MRAFLRVLICLTGNGIFYGSSDCLLRYKPFFGLCYMVRFSLMSIEPLEALSWIQLVLDVRWVARILIMFSEGVWPLWKFGRTYAREAPKHSLSVWSGVTGCPRI</sequence>
<comment type="caution">
    <text evidence="1">The sequence shown here is derived from an EMBL/GenBank/DDBJ whole genome shotgun (WGS) entry which is preliminary data.</text>
</comment>
<name>A0AAD9ZQE1_9ROSI</name>
<reference evidence="1" key="1">
    <citation type="journal article" date="2023" name="Plant J.">
        <title>Genome sequences and population genomics provide insights into the demographic history, inbreeding, and mutation load of two 'living fossil' tree species of Dipteronia.</title>
        <authorList>
            <person name="Feng Y."/>
            <person name="Comes H.P."/>
            <person name="Chen J."/>
            <person name="Zhu S."/>
            <person name="Lu R."/>
            <person name="Zhang X."/>
            <person name="Li P."/>
            <person name="Qiu J."/>
            <person name="Olsen K.M."/>
            <person name="Qiu Y."/>
        </authorList>
    </citation>
    <scope>NUCLEOTIDE SEQUENCE</scope>
    <source>
        <strain evidence="1">NBL</strain>
    </source>
</reference>
<dbReference type="EMBL" id="JANJYJ010000009">
    <property type="protein sequence ID" value="KAK3188878.1"/>
    <property type="molecule type" value="Genomic_DNA"/>
</dbReference>
<organism evidence="1 2">
    <name type="scientific">Dipteronia sinensis</name>
    <dbReference type="NCBI Taxonomy" id="43782"/>
    <lineage>
        <taxon>Eukaryota</taxon>
        <taxon>Viridiplantae</taxon>
        <taxon>Streptophyta</taxon>
        <taxon>Embryophyta</taxon>
        <taxon>Tracheophyta</taxon>
        <taxon>Spermatophyta</taxon>
        <taxon>Magnoliopsida</taxon>
        <taxon>eudicotyledons</taxon>
        <taxon>Gunneridae</taxon>
        <taxon>Pentapetalae</taxon>
        <taxon>rosids</taxon>
        <taxon>malvids</taxon>
        <taxon>Sapindales</taxon>
        <taxon>Sapindaceae</taxon>
        <taxon>Hippocastanoideae</taxon>
        <taxon>Acereae</taxon>
        <taxon>Dipteronia</taxon>
    </lineage>
</organism>
<keyword evidence="2" id="KW-1185">Reference proteome</keyword>
<evidence type="ECO:0000313" key="1">
    <source>
        <dbReference type="EMBL" id="KAK3188878.1"/>
    </source>
</evidence>
<dbReference type="AlphaFoldDB" id="A0AAD9ZQE1"/>
<gene>
    <name evidence="1" type="ORF">Dsin_028439</name>
</gene>
<dbReference type="Proteomes" id="UP001281410">
    <property type="component" value="Unassembled WGS sequence"/>
</dbReference>
<protein>
    <submittedName>
        <fullName evidence="1">Uncharacterized protein</fullName>
    </submittedName>
</protein>
<evidence type="ECO:0000313" key="2">
    <source>
        <dbReference type="Proteomes" id="UP001281410"/>
    </source>
</evidence>